<accession>A0A1I7ZBX3</accession>
<evidence type="ECO:0000313" key="1">
    <source>
        <dbReference type="Proteomes" id="UP000095287"/>
    </source>
</evidence>
<dbReference type="AlphaFoldDB" id="A0A1I7ZBX3"/>
<dbReference type="Proteomes" id="UP000095287">
    <property type="component" value="Unplaced"/>
</dbReference>
<keyword evidence="1" id="KW-1185">Reference proteome</keyword>
<organism evidence="1 2">
    <name type="scientific">Steinernema glaseri</name>
    <dbReference type="NCBI Taxonomy" id="37863"/>
    <lineage>
        <taxon>Eukaryota</taxon>
        <taxon>Metazoa</taxon>
        <taxon>Ecdysozoa</taxon>
        <taxon>Nematoda</taxon>
        <taxon>Chromadorea</taxon>
        <taxon>Rhabditida</taxon>
        <taxon>Tylenchina</taxon>
        <taxon>Panagrolaimomorpha</taxon>
        <taxon>Strongyloidoidea</taxon>
        <taxon>Steinernematidae</taxon>
        <taxon>Steinernema</taxon>
    </lineage>
</organism>
<proteinExistence type="predicted"/>
<name>A0A1I7ZBX3_9BILA</name>
<sequence length="73" mass="8241">MRETLAPLYLLGQGQGLGLYKRPILNPHLGAQGMVRMKKVNCQITPLSRDQWRCKSYKRDVTEFESSGCGNLS</sequence>
<dbReference type="WBParaSite" id="L893_g24858.t1">
    <property type="protein sequence ID" value="L893_g24858.t1"/>
    <property type="gene ID" value="L893_g24858"/>
</dbReference>
<reference evidence="2" key="1">
    <citation type="submission" date="2016-11" db="UniProtKB">
        <authorList>
            <consortium name="WormBaseParasite"/>
        </authorList>
    </citation>
    <scope>IDENTIFICATION</scope>
</reference>
<protein>
    <submittedName>
        <fullName evidence="2">Uncharacterized protein</fullName>
    </submittedName>
</protein>
<evidence type="ECO:0000313" key="2">
    <source>
        <dbReference type="WBParaSite" id="L893_g24858.t1"/>
    </source>
</evidence>